<dbReference type="PANTHER" id="PTHR32319:SF0">
    <property type="entry name" value="BACTERIAL HEMOLYSIN-LIKE PROTEIN"/>
    <property type="match status" value="1"/>
</dbReference>
<comment type="caution">
    <text evidence="6">The sequence shown here is derived from an EMBL/GenBank/DDBJ whole genome shotgun (WGS) entry which is preliminary data.</text>
</comment>
<dbReference type="InterPro" id="IPR036986">
    <property type="entry name" value="S4_RNA-bd_sf"/>
</dbReference>
<keyword evidence="7" id="KW-1185">Reference proteome</keyword>
<dbReference type="PANTHER" id="PTHR32319">
    <property type="entry name" value="BACTERIAL HEMOLYSIN-LIKE PROTEIN"/>
    <property type="match status" value="1"/>
</dbReference>
<evidence type="ECO:0000256" key="4">
    <source>
        <dbReference type="SAM" id="MobiDB-lite"/>
    </source>
</evidence>
<dbReference type="Gene3D" id="3.40.50.150">
    <property type="entry name" value="Vaccinia Virus protein VP39"/>
    <property type="match status" value="1"/>
</dbReference>
<dbReference type="Gene3D" id="3.10.290.10">
    <property type="entry name" value="RNA-binding S4 domain"/>
    <property type="match status" value="1"/>
</dbReference>
<dbReference type="InterPro" id="IPR002942">
    <property type="entry name" value="S4_RNA-bd"/>
</dbReference>
<evidence type="ECO:0000313" key="7">
    <source>
        <dbReference type="Proteomes" id="UP000610846"/>
    </source>
</evidence>
<dbReference type="EMBL" id="JACYHB010000001">
    <property type="protein sequence ID" value="MBD8078010.1"/>
    <property type="molecule type" value="Genomic_DNA"/>
</dbReference>
<reference evidence="6" key="2">
    <citation type="submission" date="2020-09" db="EMBL/GenBank/DDBJ databases">
        <authorList>
            <person name="Yu Y."/>
        </authorList>
    </citation>
    <scope>NUCLEOTIDE SEQUENCE</scope>
    <source>
        <strain evidence="6">KCTC 49039</strain>
    </source>
</reference>
<dbReference type="Pfam" id="PF01479">
    <property type="entry name" value="S4"/>
    <property type="match status" value="1"/>
</dbReference>
<reference evidence="6" key="1">
    <citation type="journal article" date="2018" name="Curr. Microbiol.">
        <title>Cellulosimicrobium arenosum sp. nov., Isolated from Marine Sediment Sand.</title>
        <authorList>
            <person name="Oh M."/>
            <person name="Kim J.H."/>
            <person name="Yoon J.H."/>
            <person name="Schumann P."/>
            <person name="Kim W."/>
        </authorList>
    </citation>
    <scope>NUCLEOTIDE SEQUENCE</scope>
    <source>
        <strain evidence="6">KCTC 49039</strain>
    </source>
</reference>
<dbReference type="AlphaFoldDB" id="A0A927IYW3"/>
<name>A0A927IYW3_9MICO</name>
<dbReference type="GO" id="GO:0032259">
    <property type="term" value="P:methylation"/>
    <property type="evidence" value="ECO:0007669"/>
    <property type="project" value="UniProtKB-KW"/>
</dbReference>
<dbReference type="PROSITE" id="PS50889">
    <property type="entry name" value="S4"/>
    <property type="match status" value="1"/>
</dbReference>
<evidence type="ECO:0000313" key="6">
    <source>
        <dbReference type="EMBL" id="MBD8078010.1"/>
    </source>
</evidence>
<dbReference type="GO" id="GO:0008168">
    <property type="term" value="F:methyltransferase activity"/>
    <property type="evidence" value="ECO:0007669"/>
    <property type="project" value="UniProtKB-KW"/>
</dbReference>
<evidence type="ECO:0000256" key="2">
    <source>
        <dbReference type="ARBA" id="ARBA00029460"/>
    </source>
</evidence>
<dbReference type="Proteomes" id="UP000610846">
    <property type="component" value="Unassembled WGS sequence"/>
</dbReference>
<evidence type="ECO:0000256" key="1">
    <source>
        <dbReference type="ARBA" id="ARBA00022884"/>
    </source>
</evidence>
<dbReference type="PIRSF" id="PIRSF005578">
    <property type="entry name" value="TlyA"/>
    <property type="match status" value="1"/>
</dbReference>
<keyword evidence="6" id="KW-0489">Methyltransferase</keyword>
<keyword evidence="1 3" id="KW-0694">RNA-binding</keyword>
<organism evidence="6 7">
    <name type="scientific">Cellulosimicrobium arenosum</name>
    <dbReference type="NCBI Taxonomy" id="2708133"/>
    <lineage>
        <taxon>Bacteria</taxon>
        <taxon>Bacillati</taxon>
        <taxon>Actinomycetota</taxon>
        <taxon>Actinomycetes</taxon>
        <taxon>Micrococcales</taxon>
        <taxon>Promicromonosporaceae</taxon>
        <taxon>Cellulosimicrobium</taxon>
    </lineage>
</organism>
<dbReference type="InterPro" id="IPR029063">
    <property type="entry name" value="SAM-dependent_MTases_sf"/>
</dbReference>
<proteinExistence type="inferred from homology"/>
<sequence length="313" mass="32728">MGTRVDSELVRRGLARSRRHAAELVAAGRVLQAGAPVPKASTTVASSSELTVVTDDLDPLYASRAGFKLAGVLDALSTDASAGPVGPDPRGARCLDLGASTGGFTDVLLRRGAAVVVAIDVGHDQLRRPLRDDPRVVVREGVNVRDLTPQDVGPAPDLVVADLSFISLAMVLPAVAGVVRPGADLLLLVKPQFEVGRERLGRGGVVRDPELHAEVVLSVAKHAQLAGLRPVAAVPSTLPGPSGNREYFWWLRADGDRPVPERALAHAAREVVARRDVRGADGLADVTRVAANGAFEARPPTSDLPDETSGGDL</sequence>
<evidence type="ECO:0000256" key="3">
    <source>
        <dbReference type="PROSITE-ProRule" id="PRU00182"/>
    </source>
</evidence>
<comment type="similarity">
    <text evidence="2">Belongs to the TlyA family.</text>
</comment>
<dbReference type="SMART" id="SM00363">
    <property type="entry name" value="S4"/>
    <property type="match status" value="1"/>
</dbReference>
<feature type="domain" description="RNA-binding S4" evidence="5">
    <location>
        <begin position="3"/>
        <end position="70"/>
    </location>
</feature>
<dbReference type="InterPro" id="IPR004538">
    <property type="entry name" value="Hemolysin_A/TlyA"/>
</dbReference>
<feature type="region of interest" description="Disordered" evidence="4">
    <location>
        <begin position="294"/>
        <end position="313"/>
    </location>
</feature>
<dbReference type="SUPFAM" id="SSF53335">
    <property type="entry name" value="S-adenosyl-L-methionine-dependent methyltransferases"/>
    <property type="match status" value="1"/>
</dbReference>
<gene>
    <name evidence="6" type="ORF">IF651_02925</name>
</gene>
<keyword evidence="6" id="KW-0808">Transferase</keyword>
<dbReference type="GO" id="GO:0003723">
    <property type="term" value="F:RNA binding"/>
    <property type="evidence" value="ECO:0007669"/>
    <property type="project" value="UniProtKB-KW"/>
</dbReference>
<dbReference type="SUPFAM" id="SSF55174">
    <property type="entry name" value="Alpha-L RNA-binding motif"/>
    <property type="match status" value="1"/>
</dbReference>
<dbReference type="CDD" id="cd00165">
    <property type="entry name" value="S4"/>
    <property type="match status" value="1"/>
</dbReference>
<dbReference type="InterPro" id="IPR002877">
    <property type="entry name" value="RNA_MeTrfase_FtsJ_dom"/>
</dbReference>
<dbReference type="Pfam" id="PF01728">
    <property type="entry name" value="FtsJ"/>
    <property type="match status" value="1"/>
</dbReference>
<dbReference type="InterPro" id="IPR047048">
    <property type="entry name" value="TlyA"/>
</dbReference>
<dbReference type="CDD" id="cd02440">
    <property type="entry name" value="AdoMet_MTases"/>
    <property type="match status" value="1"/>
</dbReference>
<evidence type="ECO:0000259" key="5">
    <source>
        <dbReference type="SMART" id="SM00363"/>
    </source>
</evidence>
<protein>
    <submittedName>
        <fullName evidence="6">TlyA family RNA methyltransferase</fullName>
    </submittedName>
</protein>
<accession>A0A927IYW3</accession>